<dbReference type="GeneID" id="69040510"/>
<gene>
    <name evidence="1" type="ORF">HCBG_07494</name>
</gene>
<proteinExistence type="predicted"/>
<name>C0NWG4_AJECG</name>
<organism evidence="1 2">
    <name type="scientific">Ajellomyces capsulatus (strain G186AR / H82 / ATCC MYA-2454 / RMSCC 2432)</name>
    <name type="common">Darling's disease fungus</name>
    <name type="synonym">Histoplasma capsulatum</name>
    <dbReference type="NCBI Taxonomy" id="447093"/>
    <lineage>
        <taxon>Eukaryota</taxon>
        <taxon>Fungi</taxon>
        <taxon>Dikarya</taxon>
        <taxon>Ascomycota</taxon>
        <taxon>Pezizomycotina</taxon>
        <taxon>Eurotiomycetes</taxon>
        <taxon>Eurotiomycetidae</taxon>
        <taxon>Onygenales</taxon>
        <taxon>Ajellomycetaceae</taxon>
        <taxon>Histoplasma</taxon>
    </lineage>
</organism>
<evidence type="ECO:0000313" key="2">
    <source>
        <dbReference type="Proteomes" id="UP000001631"/>
    </source>
</evidence>
<accession>C0NWG4</accession>
<protein>
    <submittedName>
        <fullName evidence="1">Uncharacterized protein</fullName>
    </submittedName>
</protein>
<dbReference type="AlphaFoldDB" id="C0NWG4"/>
<dbReference type="HOGENOM" id="CLU_2276657_0_0_1"/>
<dbReference type="Proteomes" id="UP000001631">
    <property type="component" value="Unassembled WGS sequence"/>
</dbReference>
<dbReference type="EMBL" id="GG663374">
    <property type="protein sequence ID" value="EEH04269.1"/>
    <property type="molecule type" value="Genomic_DNA"/>
</dbReference>
<sequence>MASIFAGEQLTSFQEPAAQAQFSPFEDLYQRPKVHETARYRSSVWNDVYPLFLHSTSARCAANERRTGRSAKMLNFVIWRNVSDDGDTVEKVSGAEGMSIYN</sequence>
<evidence type="ECO:0000313" key="1">
    <source>
        <dbReference type="EMBL" id="EEH04269.1"/>
    </source>
</evidence>
<keyword evidence="2" id="KW-1185">Reference proteome</keyword>
<dbReference type="InParanoid" id="C0NWG4"/>
<reference evidence="1" key="1">
    <citation type="submission" date="2009-02" db="EMBL/GenBank/DDBJ databases">
        <title>The Genome Sequence of Ajellomyces capsulatus strain G186AR.</title>
        <authorList>
            <consortium name="The Broad Institute Genome Sequencing Platform"/>
            <person name="Champion M."/>
            <person name="Cuomo C."/>
            <person name="Ma L.-J."/>
            <person name="Henn M.R."/>
            <person name="Sil A."/>
            <person name="Goldman B."/>
            <person name="Young S.K."/>
            <person name="Kodira C.D."/>
            <person name="Zeng Q."/>
            <person name="Koehrsen M."/>
            <person name="Alvarado L."/>
            <person name="Berlin A."/>
            <person name="Borenstein D."/>
            <person name="Chen Z."/>
            <person name="Engels R."/>
            <person name="Freedman E."/>
            <person name="Gellesch M."/>
            <person name="Goldberg J."/>
            <person name="Griggs A."/>
            <person name="Gujja S."/>
            <person name="Heiman D."/>
            <person name="Hepburn T."/>
            <person name="Howarth C."/>
            <person name="Jen D."/>
            <person name="Larson L."/>
            <person name="Lewis B."/>
            <person name="Mehta T."/>
            <person name="Park D."/>
            <person name="Pearson M."/>
            <person name="Roberts A."/>
            <person name="Saif S."/>
            <person name="Shea T."/>
            <person name="Shenoy N."/>
            <person name="Sisk P."/>
            <person name="Stolte C."/>
            <person name="Sykes S."/>
            <person name="Walk T."/>
            <person name="White J."/>
            <person name="Yandava C."/>
            <person name="Klein B."/>
            <person name="McEwen J.G."/>
            <person name="Puccia R."/>
            <person name="Goldman G.H."/>
            <person name="Felipe M.S."/>
            <person name="Nino-Vega G."/>
            <person name="San-Blas G."/>
            <person name="Taylor J."/>
            <person name="Mendoza L."/>
            <person name="Galagan J."/>
            <person name="Nusbaum C."/>
            <person name="Birren B."/>
        </authorList>
    </citation>
    <scope>NUCLEOTIDE SEQUENCE</scope>
    <source>
        <strain evidence="1">G186AR</strain>
    </source>
</reference>
<dbReference type="RefSeq" id="XP_045284750.1">
    <property type="nucleotide sequence ID" value="XM_045434543.1"/>
</dbReference>